<dbReference type="Gene3D" id="3.60.21.60">
    <property type="match status" value="2"/>
</dbReference>
<organism evidence="10">
    <name type="scientific">Hirondellea gigas</name>
    <dbReference type="NCBI Taxonomy" id="1518452"/>
    <lineage>
        <taxon>Eukaryota</taxon>
        <taxon>Metazoa</taxon>
        <taxon>Ecdysozoa</taxon>
        <taxon>Arthropoda</taxon>
        <taxon>Crustacea</taxon>
        <taxon>Multicrustacea</taxon>
        <taxon>Malacostraca</taxon>
        <taxon>Eumalacostraca</taxon>
        <taxon>Peracarida</taxon>
        <taxon>Amphipoda</taxon>
        <taxon>Amphilochidea</taxon>
        <taxon>Lysianassida</taxon>
        <taxon>Lysianassidira</taxon>
        <taxon>Lysianassoidea</taxon>
        <taxon>Lysianassidae</taxon>
        <taxon>Hirondellea</taxon>
    </lineage>
</organism>
<evidence type="ECO:0000256" key="3">
    <source>
        <dbReference type="ARBA" id="ARBA00018596"/>
    </source>
</evidence>
<sequence>MQLMTLLPHKIAVMSIELCSQYGLAADQLAATWLGFAATNSHDEMTLDRLNDFEKDTLNKKKKKPANRSGSVNKSRKIALPTFKATTIGDLQADEDLLLTYGASPVAASKFGQESRRRTELEESPLARDGNLTTAVEDCTAPATPRNLLQHYKSSAASSPNISHLSPCVAKPSQRYSGRSNSGAVVSSYGSAATDDIRTRSWGVLDDTYVPQFNTVSDGKGKIMFEKLRDTAEVQEDAIMHMADEIAVAFGGPDCWSSLDSPSNERVHCIGRVCCDSVGKLNSASVLLEGSRELSAAAVTRLDLSNIELYALFPGQVIGVSGVNSTGKCLVVDEMVAGRVPPFRADPITIAQQTGPVQLVIASGPFTTSDNLLYEPLQDLLNTVASCPPHVLLLLGPLLDANHPLLLEGSVTETYQAVVNRVLSNVATALVKCNTEVFVVSSCRDVTSSSVYPTSPLTRPPSLSPRLHLLADPSLLMIEGVVIALTTLDVVMDLGKEETCVSSPQDDRLHRLVHHVLAQQCLYPLNPPPDHLCVSPTLLHSHASLNYKPHLLVLPSDIRAFVKEVHGCVTVNTERLCKGMSGGCYARVELRPPTEQQPDRPDVVAAVYRI</sequence>
<dbReference type="InterPro" id="IPR054300">
    <property type="entry name" value="OB_DPOA2"/>
</dbReference>
<dbReference type="GO" id="GO:0006270">
    <property type="term" value="P:DNA replication initiation"/>
    <property type="evidence" value="ECO:0007669"/>
    <property type="project" value="TreeGrafter"/>
</dbReference>
<comment type="similarity">
    <text evidence="2 6">Belongs to the DNA polymerase alpha subunit B family.</text>
</comment>
<dbReference type="EMBL" id="IACT01003524">
    <property type="protein sequence ID" value="LAC22763.1"/>
    <property type="molecule type" value="mRNA"/>
</dbReference>
<evidence type="ECO:0000256" key="2">
    <source>
        <dbReference type="ARBA" id="ARBA00007299"/>
    </source>
</evidence>
<keyword evidence="4 6" id="KW-0235">DNA replication</keyword>
<dbReference type="GO" id="GO:0003677">
    <property type="term" value="F:DNA binding"/>
    <property type="evidence" value="ECO:0007669"/>
    <property type="project" value="InterPro"/>
</dbReference>
<keyword evidence="5 6" id="KW-0539">Nucleus</keyword>
<proteinExistence type="evidence at transcript level"/>
<evidence type="ECO:0000259" key="7">
    <source>
        <dbReference type="Pfam" id="PF04042"/>
    </source>
</evidence>
<dbReference type="AlphaFoldDB" id="A0A6A7FX89"/>
<evidence type="ECO:0000256" key="4">
    <source>
        <dbReference type="ARBA" id="ARBA00022705"/>
    </source>
</evidence>
<evidence type="ECO:0000256" key="1">
    <source>
        <dbReference type="ARBA" id="ARBA00004123"/>
    </source>
</evidence>
<accession>A0A6A7FX89</accession>
<feature type="domain" description="DNA polymerase alpha subunit B N-terminal" evidence="8">
    <location>
        <begin position="16"/>
        <end position="60"/>
    </location>
</feature>
<dbReference type="PANTHER" id="PTHR23061">
    <property type="entry name" value="DNA POLYMERASE 2 ALPHA 70 KDA SUBUNIT"/>
    <property type="match status" value="1"/>
</dbReference>
<evidence type="ECO:0000259" key="8">
    <source>
        <dbReference type="Pfam" id="PF08418"/>
    </source>
</evidence>
<dbReference type="PANTHER" id="PTHR23061:SF12">
    <property type="entry name" value="DNA POLYMERASE ALPHA SUBUNIT B"/>
    <property type="match status" value="1"/>
</dbReference>
<evidence type="ECO:0000256" key="6">
    <source>
        <dbReference type="PIRNR" id="PIRNR018300"/>
    </source>
</evidence>
<feature type="domain" description="DNA polymerase alpha/delta/epsilon subunit B" evidence="7">
    <location>
        <begin position="359"/>
        <end position="563"/>
    </location>
</feature>
<dbReference type="PIRSF" id="PIRSF018300">
    <property type="entry name" value="DNA_pol_alph_2"/>
    <property type="match status" value="1"/>
</dbReference>
<evidence type="ECO:0000259" key="9">
    <source>
        <dbReference type="Pfam" id="PF22062"/>
    </source>
</evidence>
<dbReference type="InterPro" id="IPR013627">
    <property type="entry name" value="Pol_alpha_B_N"/>
</dbReference>
<dbReference type="Pfam" id="PF22062">
    <property type="entry name" value="OB_DPOA2"/>
    <property type="match status" value="1"/>
</dbReference>
<dbReference type="Pfam" id="PF08418">
    <property type="entry name" value="Pol_alpha_B_N"/>
    <property type="match status" value="1"/>
</dbReference>
<dbReference type="InterPro" id="IPR007185">
    <property type="entry name" value="DNA_pol_a/d/e_bsu"/>
</dbReference>
<protein>
    <recommendedName>
        <fullName evidence="3 6">DNA polymerase alpha subunit B</fullName>
    </recommendedName>
</protein>
<feature type="domain" description="DNA polymerase alpha subunit B OB" evidence="9">
    <location>
        <begin position="234"/>
        <end position="336"/>
    </location>
</feature>
<comment type="subcellular location">
    <subcellularLocation>
        <location evidence="1 6">Nucleus</location>
    </subcellularLocation>
</comment>
<dbReference type="Gene3D" id="1.10.8.530">
    <property type="entry name" value="DNA polymerase alpha-primase, subunit B, N-terminal domain"/>
    <property type="match status" value="1"/>
</dbReference>
<dbReference type="GO" id="GO:0005658">
    <property type="term" value="C:alpha DNA polymerase:primase complex"/>
    <property type="evidence" value="ECO:0007669"/>
    <property type="project" value="TreeGrafter"/>
</dbReference>
<evidence type="ECO:0000256" key="5">
    <source>
        <dbReference type="ARBA" id="ARBA00023242"/>
    </source>
</evidence>
<dbReference type="InterPro" id="IPR043034">
    <property type="entry name" value="DNA_pol_alpha_B_N_sf"/>
</dbReference>
<name>A0A6A7FX89_9CRUS</name>
<comment type="function">
    <text evidence="6">Accessory subunit of the DNA polymerase alpha complex (also known as the alpha DNA polymerase-primase complex) which plays an essential role in the initiation of DNA synthesis.</text>
</comment>
<evidence type="ECO:0000313" key="10">
    <source>
        <dbReference type="EMBL" id="LAC22763.1"/>
    </source>
</evidence>
<reference evidence="10" key="1">
    <citation type="submission" date="2017-11" db="EMBL/GenBank/DDBJ databases">
        <title>The sensing device of the deep-sea amphipod.</title>
        <authorList>
            <person name="Kobayashi H."/>
            <person name="Nagahama T."/>
            <person name="Arai W."/>
            <person name="Sasagawa Y."/>
            <person name="Umeda M."/>
            <person name="Hayashi T."/>
            <person name="Nikaido I."/>
            <person name="Watanabe H."/>
            <person name="Oguri K."/>
            <person name="Kitazato H."/>
            <person name="Fujioka K."/>
            <person name="Kido Y."/>
            <person name="Takami H."/>
        </authorList>
    </citation>
    <scope>NUCLEOTIDE SEQUENCE</scope>
    <source>
        <tissue evidence="10">Whole body</tissue>
    </source>
</reference>
<dbReference type="InterPro" id="IPR016722">
    <property type="entry name" value="DNA_pol_alpha_bsu"/>
</dbReference>
<dbReference type="Pfam" id="PF04042">
    <property type="entry name" value="DNA_pol_E_B"/>
    <property type="match status" value="1"/>
</dbReference>